<dbReference type="AlphaFoldDB" id="A0A2K3LKR0"/>
<accession>A0A2K3LKR0</accession>
<protein>
    <submittedName>
        <fullName evidence="1">Uncharacterized protein</fullName>
    </submittedName>
</protein>
<sequence length="58" mass="5687">GVSDKEMSSECVTASGGGLVNVAATMQGHAAMAAVETSNAQACCCFGCATDFDDAVPV</sequence>
<proteinExistence type="predicted"/>
<feature type="non-terminal residue" evidence="1">
    <location>
        <position position="1"/>
    </location>
</feature>
<gene>
    <name evidence="1" type="ORF">L195_g035118</name>
</gene>
<organism evidence="1 2">
    <name type="scientific">Trifolium pratense</name>
    <name type="common">Red clover</name>
    <dbReference type="NCBI Taxonomy" id="57577"/>
    <lineage>
        <taxon>Eukaryota</taxon>
        <taxon>Viridiplantae</taxon>
        <taxon>Streptophyta</taxon>
        <taxon>Embryophyta</taxon>
        <taxon>Tracheophyta</taxon>
        <taxon>Spermatophyta</taxon>
        <taxon>Magnoliopsida</taxon>
        <taxon>eudicotyledons</taxon>
        <taxon>Gunneridae</taxon>
        <taxon>Pentapetalae</taxon>
        <taxon>rosids</taxon>
        <taxon>fabids</taxon>
        <taxon>Fabales</taxon>
        <taxon>Fabaceae</taxon>
        <taxon>Papilionoideae</taxon>
        <taxon>50 kb inversion clade</taxon>
        <taxon>NPAAA clade</taxon>
        <taxon>Hologalegina</taxon>
        <taxon>IRL clade</taxon>
        <taxon>Trifolieae</taxon>
        <taxon>Trifolium</taxon>
    </lineage>
</organism>
<dbReference type="EMBL" id="ASHM01035369">
    <property type="protein sequence ID" value="PNX79134.1"/>
    <property type="molecule type" value="Genomic_DNA"/>
</dbReference>
<evidence type="ECO:0000313" key="2">
    <source>
        <dbReference type="Proteomes" id="UP000236291"/>
    </source>
</evidence>
<comment type="caution">
    <text evidence="1">The sequence shown here is derived from an EMBL/GenBank/DDBJ whole genome shotgun (WGS) entry which is preliminary data.</text>
</comment>
<reference evidence="1 2" key="2">
    <citation type="journal article" date="2017" name="Front. Plant Sci.">
        <title>Gene Classification and Mining of Molecular Markers Useful in Red Clover (Trifolium pratense) Breeding.</title>
        <authorList>
            <person name="Istvanek J."/>
            <person name="Dluhosova J."/>
            <person name="Dluhos P."/>
            <person name="Patkova L."/>
            <person name="Nedelnik J."/>
            <person name="Repkova J."/>
        </authorList>
    </citation>
    <scope>NUCLEOTIDE SEQUENCE [LARGE SCALE GENOMIC DNA]</scope>
    <source>
        <strain evidence="2">cv. Tatra</strain>
        <tissue evidence="1">Young leaves</tissue>
    </source>
</reference>
<reference evidence="1 2" key="1">
    <citation type="journal article" date="2014" name="Am. J. Bot.">
        <title>Genome assembly and annotation for red clover (Trifolium pratense; Fabaceae).</title>
        <authorList>
            <person name="Istvanek J."/>
            <person name="Jaros M."/>
            <person name="Krenek A."/>
            <person name="Repkova J."/>
        </authorList>
    </citation>
    <scope>NUCLEOTIDE SEQUENCE [LARGE SCALE GENOMIC DNA]</scope>
    <source>
        <strain evidence="2">cv. Tatra</strain>
        <tissue evidence="1">Young leaves</tissue>
    </source>
</reference>
<dbReference type="Proteomes" id="UP000236291">
    <property type="component" value="Unassembled WGS sequence"/>
</dbReference>
<evidence type="ECO:0000313" key="1">
    <source>
        <dbReference type="EMBL" id="PNX79134.1"/>
    </source>
</evidence>
<name>A0A2K3LKR0_TRIPR</name>